<sequence length="296" mass="33530">MQPLWPPRAPPSAWQLQCVEHPIVNLTELKPCPDPWMSKSSGARDIPPSTQYAIGPGKSDKFLDLYEGSGSSWRLTKCGTPGNIGNFEDILFANNDMQYSPVIVAFFPVFCERQLYVWPSYVDMTNRKLGLAEFPEDSRFVNMESIDLQALQDAIINCSILLTKRKKAEFKSRDLVQDLVRIIRSYVEPVRDLLSQFDYTLGALGALVLYAELLADDTNYGNYTIEKYNLDCYIRLDSAGVLALDIVEGKTDANKNRLFGSINRTHTARMGHRVLNKVPKQPPLDVNDINNRLYMV</sequence>
<keyword evidence="2" id="KW-1185">Reference proteome</keyword>
<dbReference type="Gene3D" id="1.10.1420.10">
    <property type="match status" value="1"/>
</dbReference>
<dbReference type="AlphaFoldDB" id="A0A9R1AQX2"/>
<dbReference type="EMBL" id="LT934120">
    <property type="protein sequence ID" value="VAI36903.1"/>
    <property type="molecule type" value="Genomic_DNA"/>
</dbReference>
<protein>
    <submittedName>
        <fullName evidence="1">Uncharacterized protein</fullName>
    </submittedName>
</protein>
<accession>A0A9R1AQX2</accession>
<dbReference type="GO" id="GO:0005524">
    <property type="term" value="F:ATP binding"/>
    <property type="evidence" value="ECO:0007669"/>
    <property type="project" value="InterPro"/>
</dbReference>
<gene>
    <name evidence="1" type="ORF">TRITD_5Bv1G201550</name>
</gene>
<dbReference type="GO" id="GO:0030983">
    <property type="term" value="F:mismatched DNA binding"/>
    <property type="evidence" value="ECO:0007669"/>
    <property type="project" value="InterPro"/>
</dbReference>
<dbReference type="InterPro" id="IPR036678">
    <property type="entry name" value="MutS_con_dom_sf"/>
</dbReference>
<organism evidence="1 2">
    <name type="scientific">Triticum turgidum subsp. durum</name>
    <name type="common">Durum wheat</name>
    <name type="synonym">Triticum durum</name>
    <dbReference type="NCBI Taxonomy" id="4567"/>
    <lineage>
        <taxon>Eukaryota</taxon>
        <taxon>Viridiplantae</taxon>
        <taxon>Streptophyta</taxon>
        <taxon>Embryophyta</taxon>
        <taxon>Tracheophyta</taxon>
        <taxon>Spermatophyta</taxon>
        <taxon>Magnoliopsida</taxon>
        <taxon>Liliopsida</taxon>
        <taxon>Poales</taxon>
        <taxon>Poaceae</taxon>
        <taxon>BOP clade</taxon>
        <taxon>Pooideae</taxon>
        <taxon>Triticodae</taxon>
        <taxon>Triticeae</taxon>
        <taxon>Triticinae</taxon>
        <taxon>Triticum</taxon>
    </lineage>
</organism>
<evidence type="ECO:0000313" key="2">
    <source>
        <dbReference type="Proteomes" id="UP000324705"/>
    </source>
</evidence>
<dbReference type="Gene3D" id="3.30.420.110">
    <property type="entry name" value="MutS, connector domain"/>
    <property type="match status" value="2"/>
</dbReference>
<proteinExistence type="predicted"/>
<evidence type="ECO:0000313" key="1">
    <source>
        <dbReference type="EMBL" id="VAI36903.1"/>
    </source>
</evidence>
<dbReference type="Gramene" id="TRITD5Bv1G201550.2">
    <property type="protein sequence ID" value="TRITD5Bv1G201550.2"/>
    <property type="gene ID" value="TRITD5Bv1G201550"/>
</dbReference>
<dbReference type="GO" id="GO:0006298">
    <property type="term" value="P:mismatch repair"/>
    <property type="evidence" value="ECO:0007669"/>
    <property type="project" value="InterPro"/>
</dbReference>
<dbReference type="SUPFAM" id="SSF48334">
    <property type="entry name" value="DNA repair protein MutS, domain III"/>
    <property type="match status" value="1"/>
</dbReference>
<dbReference type="Proteomes" id="UP000324705">
    <property type="component" value="Chromosome 5B"/>
</dbReference>
<reference evidence="1 2" key="1">
    <citation type="submission" date="2017-09" db="EMBL/GenBank/DDBJ databases">
        <authorList>
            <consortium name="International Durum Wheat Genome Sequencing Consortium (IDWGSC)"/>
            <person name="Milanesi L."/>
        </authorList>
    </citation>
    <scope>NUCLEOTIDE SEQUENCE [LARGE SCALE GENOMIC DNA]</scope>
    <source>
        <strain evidence="2">cv. Svevo</strain>
    </source>
</reference>
<name>A0A9R1AQX2_TRITD</name>
<dbReference type="InterPro" id="IPR036187">
    <property type="entry name" value="DNA_mismatch_repair_MutS_sf"/>
</dbReference>